<dbReference type="EMBL" id="JAXAVX010000008">
    <property type="protein sequence ID" value="MDX8152812.1"/>
    <property type="molecule type" value="Genomic_DNA"/>
</dbReference>
<dbReference type="InterPro" id="IPR013785">
    <property type="entry name" value="Aldolase_TIM"/>
</dbReference>
<evidence type="ECO:0000313" key="2">
    <source>
        <dbReference type="EMBL" id="MDX8152812.1"/>
    </source>
</evidence>
<dbReference type="RefSeq" id="WP_319954968.1">
    <property type="nucleotide sequence ID" value="NZ_JAXAVX010000008.1"/>
</dbReference>
<dbReference type="SUPFAM" id="SSF51395">
    <property type="entry name" value="FMN-linked oxidoreductases"/>
    <property type="match status" value="1"/>
</dbReference>
<dbReference type="PANTHER" id="PTHR22893">
    <property type="entry name" value="NADH OXIDOREDUCTASE-RELATED"/>
    <property type="match status" value="1"/>
</dbReference>
<dbReference type="Pfam" id="PF00724">
    <property type="entry name" value="Oxidored_FMN"/>
    <property type="match status" value="1"/>
</dbReference>
<feature type="domain" description="NADH:flavin oxidoreductase/NADH oxidase N-terminal" evidence="1">
    <location>
        <begin position="10"/>
        <end position="334"/>
    </location>
</feature>
<organism evidence="2 3">
    <name type="scientific">Patulibacter brassicae</name>
    <dbReference type="NCBI Taxonomy" id="1705717"/>
    <lineage>
        <taxon>Bacteria</taxon>
        <taxon>Bacillati</taxon>
        <taxon>Actinomycetota</taxon>
        <taxon>Thermoleophilia</taxon>
        <taxon>Solirubrobacterales</taxon>
        <taxon>Patulibacteraceae</taxon>
        <taxon>Patulibacter</taxon>
    </lineage>
</organism>
<reference evidence="2 3" key="1">
    <citation type="submission" date="2023-11" db="EMBL/GenBank/DDBJ databases">
        <authorList>
            <person name="Xu M."/>
            <person name="Jiang T."/>
        </authorList>
    </citation>
    <scope>NUCLEOTIDE SEQUENCE [LARGE SCALE GENOMIC DNA]</scope>
    <source>
        <strain evidence="2 3">SD</strain>
    </source>
</reference>
<dbReference type="Proteomes" id="UP001277761">
    <property type="component" value="Unassembled WGS sequence"/>
</dbReference>
<proteinExistence type="predicted"/>
<dbReference type="PANTHER" id="PTHR22893:SF91">
    <property type="entry name" value="NADPH DEHYDROGENASE 2-RELATED"/>
    <property type="match status" value="1"/>
</dbReference>
<protein>
    <submittedName>
        <fullName evidence="2">Alkene reductase</fullName>
    </submittedName>
</protein>
<dbReference type="Gene3D" id="3.20.20.70">
    <property type="entry name" value="Aldolase class I"/>
    <property type="match status" value="1"/>
</dbReference>
<comment type="caution">
    <text evidence="2">The sequence shown here is derived from an EMBL/GenBank/DDBJ whole genome shotgun (WGS) entry which is preliminary data.</text>
</comment>
<dbReference type="InterPro" id="IPR001155">
    <property type="entry name" value="OxRdtase_FMN_N"/>
</dbReference>
<dbReference type="InterPro" id="IPR045247">
    <property type="entry name" value="Oye-like"/>
</dbReference>
<sequence>MTDAPDFAPLLRPLRLGAIEAPNRLFMAPLTRNRADADGTPNALMATYYGQRASAGLIVSEATWVTPQGKPYPRTPGLASDAHRDGWRQVTDAVHAAGGRIVAQLWHGGRVGHPDTSGEELVSSSATPLERLTIFTDTEAAAAIPAPRALEADELPGIARDFADAARRAIDAGFDGVEVHGANGYLLEQFLADGTNRRDDAYGGSAEARARFPAEVVRAVADAVGADRTGLRISPLHGAHESVESDGGDSHRALADALAPLALAYVHALSDLDSALIADLRARYGAPFVLNSGFAERTPREEAVAIVAEDQADAVAVGRAWIGNPDLLERWRRDAPTTLANAKLFYAAGPEGYVDYPTLAEERAGEALAGS</sequence>
<gene>
    <name evidence="2" type="ORF">SK069_14520</name>
</gene>
<evidence type="ECO:0000259" key="1">
    <source>
        <dbReference type="Pfam" id="PF00724"/>
    </source>
</evidence>
<evidence type="ECO:0000313" key="3">
    <source>
        <dbReference type="Proteomes" id="UP001277761"/>
    </source>
</evidence>
<keyword evidence="3" id="KW-1185">Reference proteome</keyword>
<accession>A0ABU4VLV4</accession>
<name>A0ABU4VLV4_9ACTN</name>
<dbReference type="CDD" id="cd02933">
    <property type="entry name" value="OYE_like_FMN"/>
    <property type="match status" value="1"/>
</dbReference>